<protein>
    <submittedName>
        <fullName evidence="1">Uncharacterized protein</fullName>
    </submittedName>
</protein>
<gene>
    <name evidence="1" type="ORF">AVDCRST_MAG92-879</name>
</gene>
<accession>A0A6J4HLH6</accession>
<evidence type="ECO:0000313" key="1">
    <source>
        <dbReference type="EMBL" id="CAA9227477.1"/>
    </source>
</evidence>
<dbReference type="EMBL" id="CADCTM010000119">
    <property type="protein sequence ID" value="CAA9227477.1"/>
    <property type="molecule type" value="Genomic_DNA"/>
</dbReference>
<proteinExistence type="predicted"/>
<sequence length="63" mass="7057">MIYSKAVLRSILMICTIGTGLHKDFSCSETPSSFFINRGLVLPSVLKLFNLINLNQRLGKKTQ</sequence>
<name>A0A6J4HLH6_9CYAN</name>
<dbReference type="AlphaFoldDB" id="A0A6J4HLH6"/>
<organism evidence="1">
    <name type="scientific">uncultured Coleofasciculus sp</name>
    <dbReference type="NCBI Taxonomy" id="1267456"/>
    <lineage>
        <taxon>Bacteria</taxon>
        <taxon>Bacillati</taxon>
        <taxon>Cyanobacteriota</taxon>
        <taxon>Cyanophyceae</taxon>
        <taxon>Coleofasciculales</taxon>
        <taxon>Coleofasciculaceae</taxon>
        <taxon>Coleofasciculus</taxon>
        <taxon>environmental samples</taxon>
    </lineage>
</organism>
<reference evidence="1" key="1">
    <citation type="submission" date="2020-02" db="EMBL/GenBank/DDBJ databases">
        <authorList>
            <person name="Meier V. D."/>
        </authorList>
    </citation>
    <scope>NUCLEOTIDE SEQUENCE</scope>
    <source>
        <strain evidence="1">AVDCRST_MAG92</strain>
    </source>
</reference>